<reference evidence="2 3" key="1">
    <citation type="submission" date="2015-01" db="EMBL/GenBank/DDBJ databases">
        <title>The Genome Sequence of Capronia semiimmersa CBS27337.</title>
        <authorList>
            <consortium name="The Broad Institute Genomics Platform"/>
            <person name="Cuomo C."/>
            <person name="de Hoog S."/>
            <person name="Gorbushina A."/>
            <person name="Stielow B."/>
            <person name="Teixiera M."/>
            <person name="Abouelleil A."/>
            <person name="Chapman S.B."/>
            <person name="Priest M."/>
            <person name="Young S.K."/>
            <person name="Wortman J."/>
            <person name="Nusbaum C."/>
            <person name="Birren B."/>
        </authorList>
    </citation>
    <scope>NUCLEOTIDE SEQUENCE [LARGE SCALE GENOMIC DNA]</scope>
    <source>
        <strain evidence="2 3">CBS 27337</strain>
    </source>
</reference>
<dbReference type="Proteomes" id="UP000054266">
    <property type="component" value="Unassembled WGS sequence"/>
</dbReference>
<dbReference type="EMBL" id="KN846962">
    <property type="protein sequence ID" value="KIW63037.1"/>
    <property type="molecule type" value="Genomic_DNA"/>
</dbReference>
<dbReference type="AlphaFoldDB" id="A0A0D2DKZ5"/>
<name>A0A0D2DKZ5_9EURO</name>
<gene>
    <name evidence="2" type="ORF">PV04_09916</name>
</gene>
<dbReference type="HOGENOM" id="CLU_595797_0_0_1"/>
<accession>A0A0D2DKZ5</accession>
<keyword evidence="3" id="KW-1185">Reference proteome</keyword>
<protein>
    <submittedName>
        <fullName evidence="2">Uncharacterized protein</fullName>
    </submittedName>
</protein>
<evidence type="ECO:0000256" key="1">
    <source>
        <dbReference type="SAM" id="MobiDB-lite"/>
    </source>
</evidence>
<evidence type="ECO:0000313" key="3">
    <source>
        <dbReference type="Proteomes" id="UP000054266"/>
    </source>
</evidence>
<feature type="compositionally biased region" description="Low complexity" evidence="1">
    <location>
        <begin position="24"/>
        <end position="38"/>
    </location>
</feature>
<evidence type="ECO:0000313" key="2">
    <source>
        <dbReference type="EMBL" id="KIW63037.1"/>
    </source>
</evidence>
<sequence length="459" mass="51241">MELDSVDEARMQHHDVHMGENPDALSHSHAARRANSSHEGLEPSTSGILSLPLEILTIILGYIGVDLDSRAGRRLYIPPSCYHCTSLPLWPVSPEQLGGPLLLCNKALHHRVMTILYQYASIVVDLDQRKCEHHDSFTNVLGRVTIRPYVQKVDLMLEPCAKARLELEDSPATSPGTWAQDQMPPFYNVTPFCRMNRDRSPSVVVSGLKSTFPGLRSLSWTVKVAMLQDCGTSAPSDQPQATPLGHFELEPSHPHLCQDDSSAPAPSVEYSSVESVLDATVAATGQQGTDLRIWLVDSPSCDLPTSVLRAEDAGIVPRKVLCRGMIILVITHYLLVPIFKILPHVRQLDLFFHHSFPSCGAEDTPESWGWDAWVTVLKLAFGDFKAGRLVQVGKTMHIGRFLNHESIAKSGTVIPVGTADDDARFWQRKRLERRLRPFESSHGHRVSSEYLHEREYELF</sequence>
<organism evidence="2 3">
    <name type="scientific">Phialophora macrospora</name>
    <dbReference type="NCBI Taxonomy" id="1851006"/>
    <lineage>
        <taxon>Eukaryota</taxon>
        <taxon>Fungi</taxon>
        <taxon>Dikarya</taxon>
        <taxon>Ascomycota</taxon>
        <taxon>Pezizomycotina</taxon>
        <taxon>Eurotiomycetes</taxon>
        <taxon>Chaetothyriomycetidae</taxon>
        <taxon>Chaetothyriales</taxon>
        <taxon>Herpotrichiellaceae</taxon>
        <taxon>Phialophora</taxon>
    </lineage>
</organism>
<feature type="region of interest" description="Disordered" evidence="1">
    <location>
        <begin position="18"/>
        <end position="45"/>
    </location>
</feature>
<proteinExistence type="predicted"/>